<evidence type="ECO:0000313" key="3">
    <source>
        <dbReference type="Proteomes" id="UP000001235"/>
    </source>
</evidence>
<accession>D9SJ35</accession>
<dbReference type="Proteomes" id="UP000001235">
    <property type="component" value="Chromosome"/>
</dbReference>
<keyword evidence="1" id="KW-1133">Transmembrane helix</keyword>
<gene>
    <name evidence="2" type="ordered locus">Galf_0266</name>
</gene>
<sequence>MISQKQKGWRNPWVFGLLIIILSGVLINARFLWNVLHNPVRVLDDNYSVKAHNKYDAKWVQQQAERSTLGWQASLHSPQRLQNDSQAKPDEARFILTASPAILQFNLLDRESKPVQSGAVVVVAQWPGDPNFDFKETLREIAPGHYQGELKFPRAGNWDLLIRAERDGSQFDTEQKVFVAISKQPE</sequence>
<keyword evidence="1" id="KW-0812">Transmembrane</keyword>
<dbReference type="Pfam" id="PF05751">
    <property type="entry name" value="FixH"/>
    <property type="match status" value="1"/>
</dbReference>
<proteinExistence type="predicted"/>
<dbReference type="EMBL" id="CP002159">
    <property type="protein sequence ID" value="ADL54311.1"/>
    <property type="molecule type" value="Genomic_DNA"/>
</dbReference>
<dbReference type="HOGENOM" id="CLU_111458_1_0_4"/>
<reference evidence="2 3" key="1">
    <citation type="submission" date="2010-08" db="EMBL/GenBank/DDBJ databases">
        <title>Complete sequence of Gallionella capsiferriformans ES-2.</title>
        <authorList>
            <consortium name="US DOE Joint Genome Institute"/>
            <person name="Lucas S."/>
            <person name="Copeland A."/>
            <person name="Lapidus A."/>
            <person name="Cheng J.-F."/>
            <person name="Bruce D."/>
            <person name="Goodwin L."/>
            <person name="Pitluck S."/>
            <person name="Chertkov O."/>
            <person name="Davenport K.W."/>
            <person name="Detter J.C."/>
            <person name="Han C."/>
            <person name="Tapia R."/>
            <person name="Land M."/>
            <person name="Hauser L."/>
            <person name="Chang Y.-J."/>
            <person name="Jeffries C."/>
            <person name="Kyrpides N."/>
            <person name="Ivanova N."/>
            <person name="Mikhailova N."/>
            <person name="Shelobolina E.S."/>
            <person name="Picardal F."/>
            <person name="Roden E."/>
            <person name="Emerson D."/>
            <person name="Woyke T."/>
        </authorList>
    </citation>
    <scope>NUCLEOTIDE SEQUENCE [LARGE SCALE GENOMIC DNA]</scope>
    <source>
        <strain evidence="2 3">ES-2</strain>
    </source>
</reference>
<name>D9SJ35_GALCS</name>
<evidence type="ECO:0000313" key="2">
    <source>
        <dbReference type="EMBL" id="ADL54311.1"/>
    </source>
</evidence>
<feature type="transmembrane region" description="Helical" evidence="1">
    <location>
        <begin position="12"/>
        <end position="33"/>
    </location>
</feature>
<protein>
    <submittedName>
        <fullName evidence="2">FixH family protein</fullName>
    </submittedName>
</protein>
<dbReference type="RefSeq" id="WP_013292254.1">
    <property type="nucleotide sequence ID" value="NC_014394.1"/>
</dbReference>
<dbReference type="OrthoDB" id="8560066at2"/>
<evidence type="ECO:0000256" key="1">
    <source>
        <dbReference type="SAM" id="Phobius"/>
    </source>
</evidence>
<dbReference type="AlphaFoldDB" id="D9SJ35"/>
<dbReference type="STRING" id="395494.Galf_0266"/>
<organism evidence="2 3">
    <name type="scientific">Gallionella capsiferriformans (strain ES-2)</name>
    <name type="common">Gallionella ferruginea capsiferriformans (strain ES-2)</name>
    <dbReference type="NCBI Taxonomy" id="395494"/>
    <lineage>
        <taxon>Bacteria</taxon>
        <taxon>Pseudomonadati</taxon>
        <taxon>Pseudomonadota</taxon>
        <taxon>Betaproteobacteria</taxon>
        <taxon>Nitrosomonadales</taxon>
        <taxon>Gallionellaceae</taxon>
        <taxon>Gallionella</taxon>
    </lineage>
</organism>
<dbReference type="KEGG" id="gca:Galf_0266"/>
<dbReference type="InterPro" id="IPR008620">
    <property type="entry name" value="FixH"/>
</dbReference>
<keyword evidence="1" id="KW-0472">Membrane</keyword>
<dbReference type="eggNOG" id="COG5456">
    <property type="taxonomic scope" value="Bacteria"/>
</dbReference>
<keyword evidence="3" id="KW-1185">Reference proteome</keyword>